<accession>A0ABU8LQU6</accession>
<evidence type="ECO:0000313" key="3">
    <source>
        <dbReference type="Proteomes" id="UP001368654"/>
    </source>
</evidence>
<dbReference type="Proteomes" id="UP001368654">
    <property type="component" value="Unassembled WGS sequence"/>
</dbReference>
<feature type="signal peptide" evidence="1">
    <location>
        <begin position="1"/>
        <end position="18"/>
    </location>
</feature>
<sequence length="362" mass="38305">MSAAVLIGALLTPASVSAATAATRGGEETERAQIIALKSAADPTRALALADVEGQLIPVLSPAGQPGAGMVFHDLGDQQFVIAIADGAAIVPQGDVLNLREESTVEEAATDVASHWSVNDRGNGQVSIHAVIEGENAFVTSIPESSAVVLAPEAESSGTGRERQLWIIDDSVPEQVTPTERASAETIDFVPSLAVATPVDEQENGASGAGVDESANVLRDMEVHWDFIYRDTTPIALTDGVRDAIGFKDWRRGGPSNLVNPNAATAYFPMPREIDGVGVWDMNGKQNIGEVTVQYRDIIGGWADLPAIDQAWPHINSEPDLAVVLRSEQVTATAIRVIIAPQSQSLWMSLSEIEVYGPELEG</sequence>
<dbReference type="RefSeq" id="WP_337337069.1">
    <property type="nucleotide sequence ID" value="NZ_JBBDGL010000001.1"/>
</dbReference>
<evidence type="ECO:0000256" key="1">
    <source>
        <dbReference type="SAM" id="SignalP"/>
    </source>
</evidence>
<keyword evidence="3" id="KW-1185">Reference proteome</keyword>
<protein>
    <submittedName>
        <fullName evidence="2">Uncharacterized protein</fullName>
    </submittedName>
</protein>
<keyword evidence="1" id="KW-0732">Signal</keyword>
<name>A0ABU8LQU6_9MICO</name>
<gene>
    <name evidence="2" type="ORF">WDU96_03355</name>
</gene>
<dbReference type="Gene3D" id="2.60.120.260">
    <property type="entry name" value="Galactose-binding domain-like"/>
    <property type="match status" value="1"/>
</dbReference>
<organism evidence="2 3">
    <name type="scientific">Microbacterium marmarense</name>
    <dbReference type="NCBI Taxonomy" id="3122051"/>
    <lineage>
        <taxon>Bacteria</taxon>
        <taxon>Bacillati</taxon>
        <taxon>Actinomycetota</taxon>
        <taxon>Actinomycetes</taxon>
        <taxon>Micrococcales</taxon>
        <taxon>Microbacteriaceae</taxon>
        <taxon>Microbacterium</taxon>
    </lineage>
</organism>
<dbReference type="EMBL" id="JBBDGL010000001">
    <property type="protein sequence ID" value="MEJ1154635.1"/>
    <property type="molecule type" value="Genomic_DNA"/>
</dbReference>
<evidence type="ECO:0000313" key="2">
    <source>
        <dbReference type="EMBL" id="MEJ1154635.1"/>
    </source>
</evidence>
<feature type="chain" id="PRO_5045058585" evidence="1">
    <location>
        <begin position="19"/>
        <end position="362"/>
    </location>
</feature>
<reference evidence="2 3" key="1">
    <citation type="submission" date="2024-02" db="EMBL/GenBank/DDBJ databases">
        <authorList>
            <person name="Saticioglu I.B."/>
        </authorList>
    </citation>
    <scope>NUCLEOTIDE SEQUENCE [LARGE SCALE GENOMIC DNA]</scope>
    <source>
        <strain evidence="2 3">Mu-86</strain>
    </source>
</reference>
<proteinExistence type="predicted"/>
<comment type="caution">
    <text evidence="2">The sequence shown here is derived from an EMBL/GenBank/DDBJ whole genome shotgun (WGS) entry which is preliminary data.</text>
</comment>